<evidence type="ECO:0000256" key="3">
    <source>
        <dbReference type="ARBA" id="ARBA00012663"/>
    </source>
</evidence>
<keyword evidence="9" id="KW-0732">Signal</keyword>
<evidence type="ECO:0000256" key="7">
    <source>
        <dbReference type="ARBA" id="ARBA00033000"/>
    </source>
</evidence>
<keyword evidence="5" id="KW-0326">Glycosidase</keyword>
<feature type="chain" id="PRO_5019452375" description="beta-N-acetylhexosaminidase" evidence="9">
    <location>
        <begin position="21"/>
        <end position="755"/>
    </location>
</feature>
<feature type="active site" description="Proton donor" evidence="8">
    <location>
        <position position="324"/>
    </location>
</feature>
<feature type="domain" description="Glycoside hydrolase family 20 catalytic" evidence="10">
    <location>
        <begin position="153"/>
        <end position="493"/>
    </location>
</feature>
<dbReference type="SUPFAM" id="SSF55545">
    <property type="entry name" value="beta-N-acetylhexosaminidase-like domain"/>
    <property type="match status" value="1"/>
</dbReference>
<comment type="similarity">
    <text evidence="2">Belongs to the glycosyl hydrolase 20 family.</text>
</comment>
<evidence type="ECO:0000259" key="11">
    <source>
        <dbReference type="Pfam" id="PF02838"/>
    </source>
</evidence>
<comment type="caution">
    <text evidence="13">The sequence shown here is derived from an EMBL/GenBank/DDBJ whole genome shotgun (WGS) entry which is preliminary data.</text>
</comment>
<dbReference type="InterPro" id="IPR015883">
    <property type="entry name" value="Glyco_hydro_20_cat"/>
</dbReference>
<dbReference type="InterPro" id="IPR025705">
    <property type="entry name" value="Beta_hexosaminidase_sua/sub"/>
</dbReference>
<dbReference type="EMBL" id="QYUM01000004">
    <property type="protein sequence ID" value="RJF86224.1"/>
    <property type="molecule type" value="Genomic_DNA"/>
</dbReference>
<reference evidence="13 14" key="1">
    <citation type="submission" date="2018-09" db="EMBL/GenBank/DDBJ databases">
        <authorList>
            <person name="Zhu H."/>
        </authorList>
    </citation>
    <scope>NUCLEOTIDE SEQUENCE [LARGE SCALE GENOMIC DNA]</scope>
    <source>
        <strain evidence="13 14">K2R01-6</strain>
    </source>
</reference>
<dbReference type="Pfam" id="PF00728">
    <property type="entry name" value="Glyco_hydro_20"/>
    <property type="match status" value="1"/>
</dbReference>
<dbReference type="GO" id="GO:0005975">
    <property type="term" value="P:carbohydrate metabolic process"/>
    <property type="evidence" value="ECO:0007669"/>
    <property type="project" value="InterPro"/>
</dbReference>
<evidence type="ECO:0000256" key="2">
    <source>
        <dbReference type="ARBA" id="ARBA00006285"/>
    </source>
</evidence>
<organism evidence="13 14">
    <name type="scientific">Sphingomonas cavernae</name>
    <dbReference type="NCBI Taxonomy" id="2320861"/>
    <lineage>
        <taxon>Bacteria</taxon>
        <taxon>Pseudomonadati</taxon>
        <taxon>Pseudomonadota</taxon>
        <taxon>Alphaproteobacteria</taxon>
        <taxon>Sphingomonadales</taxon>
        <taxon>Sphingomonadaceae</taxon>
        <taxon>Sphingomonas</taxon>
    </lineage>
</organism>
<dbReference type="EC" id="3.2.1.52" evidence="3"/>
<dbReference type="AlphaFoldDB" id="A0A418W8A7"/>
<dbReference type="GO" id="GO:0030203">
    <property type="term" value="P:glycosaminoglycan metabolic process"/>
    <property type="evidence" value="ECO:0007669"/>
    <property type="project" value="TreeGrafter"/>
</dbReference>
<keyword evidence="14" id="KW-1185">Reference proteome</keyword>
<dbReference type="PANTHER" id="PTHR22600:SF57">
    <property type="entry name" value="BETA-N-ACETYLHEXOSAMINIDASE"/>
    <property type="match status" value="1"/>
</dbReference>
<evidence type="ECO:0000313" key="14">
    <source>
        <dbReference type="Proteomes" id="UP000286100"/>
    </source>
</evidence>
<feature type="domain" description="Beta-hexosaminidase bacterial type N-terminal" evidence="11">
    <location>
        <begin position="29"/>
        <end position="150"/>
    </location>
</feature>
<dbReference type="PANTHER" id="PTHR22600">
    <property type="entry name" value="BETA-HEXOSAMINIDASE"/>
    <property type="match status" value="1"/>
</dbReference>
<dbReference type="Gene3D" id="3.30.379.10">
    <property type="entry name" value="Chitobiase/beta-hexosaminidase domain 2-like"/>
    <property type="match status" value="1"/>
</dbReference>
<name>A0A418W8A7_9SPHN</name>
<evidence type="ECO:0000256" key="8">
    <source>
        <dbReference type="PIRSR" id="PIRSR625705-1"/>
    </source>
</evidence>
<proteinExistence type="inferred from homology"/>
<dbReference type="GO" id="GO:0016020">
    <property type="term" value="C:membrane"/>
    <property type="evidence" value="ECO:0007669"/>
    <property type="project" value="TreeGrafter"/>
</dbReference>
<evidence type="ECO:0000259" key="10">
    <source>
        <dbReference type="Pfam" id="PF00728"/>
    </source>
</evidence>
<dbReference type="CDD" id="cd06563">
    <property type="entry name" value="GH20_chitobiase-like"/>
    <property type="match status" value="1"/>
</dbReference>
<dbReference type="GO" id="GO:0004563">
    <property type="term" value="F:beta-N-acetylhexosaminidase activity"/>
    <property type="evidence" value="ECO:0007669"/>
    <property type="project" value="UniProtKB-EC"/>
</dbReference>
<evidence type="ECO:0000256" key="5">
    <source>
        <dbReference type="ARBA" id="ARBA00023295"/>
    </source>
</evidence>
<dbReference type="CDD" id="cd04084">
    <property type="entry name" value="CBM6_xylanase-like"/>
    <property type="match status" value="1"/>
</dbReference>
<dbReference type="InterPro" id="IPR017853">
    <property type="entry name" value="GH"/>
</dbReference>
<feature type="domain" description="GH29D-like beta-sandwich" evidence="12">
    <location>
        <begin position="536"/>
        <end position="588"/>
    </location>
</feature>
<feature type="signal peptide" evidence="9">
    <location>
        <begin position="1"/>
        <end position="20"/>
    </location>
</feature>
<evidence type="ECO:0000259" key="12">
    <source>
        <dbReference type="Pfam" id="PF13290"/>
    </source>
</evidence>
<dbReference type="OrthoDB" id="9763537at2"/>
<dbReference type="SUPFAM" id="SSF51445">
    <property type="entry name" value="(Trans)glycosidases"/>
    <property type="match status" value="1"/>
</dbReference>
<dbReference type="Pfam" id="PF02838">
    <property type="entry name" value="Glyco_hydro_20b"/>
    <property type="match status" value="1"/>
</dbReference>
<accession>A0A418W8A7</accession>
<evidence type="ECO:0000313" key="13">
    <source>
        <dbReference type="EMBL" id="RJF86224.1"/>
    </source>
</evidence>
<sequence length="755" mass="81774">MNQRFTLLAAGILLATSASAAVAASAAAPPLLPLPQSIAPSKGSFRLTGQSVIVVPPGDAGARAAAERLAGLLAVNRGISPAITETQRNGAIRFVRTDGITKEGYRLDVTPRGATITASDDAGLFYGAVTLWQLATSGSDAIPATRIADAPRFRWRGLMLDSARHFQSPEFIKRFIDWMAVHKLNTFHWHLVDDQGWRIEIKKYPKLVEAGAWRTPASAPGAPTLPRTGGYYTQEQIREIVAYAAARHITIVPEIEMPGHALAPIRAYAGLGTGVIPPPGIESDWGVFPYLFNIEDGTFTFLQDVLTEVMALFPSEYIHVGGDEAVKDQWKASPRIQAQMKALGIRDEHALQSWFIQRMEKFLSSKGRRLIGWDEILEGGLAPNATVMSWTGVEGAVAAAKAGHDAVLSPQPVLYLNHRQGGTSAEPPGRGEQVTLRRVYDFDPAPDTLTDDQQRHILGLQANLWTEHMRTEERVAYSAFPRASAVAELGWSAADKRDFDGFVDRLVPQLARLKPMGLEASSSAFAPFATLGPAGGDKATITLANQIGAEIRYTTDGSAPDANSPVYARPLSLVMPTRVRAASFRHGMALPGNLDQTVDAMTIRRRDDTQLKLCTETIALQLEDDAPAEGKRAAFLTDIMNPCWVYEAAPLDGVNEIAVDVGQIPFNFQIGKDIEKIVFRPPATPEGEIEVRIDSCEGERIAVLPLAPAASNPALTTLKAKIAPRSGSHDLCFTYTAKGPSPMWAIDAVQLIPRP</sequence>
<evidence type="ECO:0000256" key="1">
    <source>
        <dbReference type="ARBA" id="ARBA00001231"/>
    </source>
</evidence>
<evidence type="ECO:0000256" key="6">
    <source>
        <dbReference type="ARBA" id="ARBA00030512"/>
    </source>
</evidence>
<comment type="catalytic activity">
    <reaction evidence="1">
        <text>Hydrolysis of terminal non-reducing N-acetyl-D-hexosamine residues in N-acetyl-beta-D-hexosaminides.</text>
        <dbReference type="EC" id="3.2.1.52"/>
    </reaction>
</comment>
<keyword evidence="4" id="KW-0378">Hydrolase</keyword>
<gene>
    <name evidence="13" type="ORF">D3876_19260</name>
</gene>
<dbReference type="Pfam" id="PF13290">
    <property type="entry name" value="CHB_HEX_C_1"/>
    <property type="match status" value="1"/>
</dbReference>
<evidence type="ECO:0000256" key="9">
    <source>
        <dbReference type="SAM" id="SignalP"/>
    </source>
</evidence>
<evidence type="ECO:0000256" key="4">
    <source>
        <dbReference type="ARBA" id="ARBA00022801"/>
    </source>
</evidence>
<dbReference type="Proteomes" id="UP000286100">
    <property type="component" value="Unassembled WGS sequence"/>
</dbReference>
<dbReference type="InterPro" id="IPR059177">
    <property type="entry name" value="GH29D-like_dom"/>
</dbReference>
<dbReference type="PRINTS" id="PR00738">
    <property type="entry name" value="GLHYDRLASE20"/>
</dbReference>
<dbReference type="InterPro" id="IPR015882">
    <property type="entry name" value="HEX_bac_N"/>
</dbReference>
<dbReference type="Gene3D" id="2.60.120.260">
    <property type="entry name" value="Galactose-binding domain-like"/>
    <property type="match status" value="1"/>
</dbReference>
<dbReference type="Gene3D" id="3.20.20.80">
    <property type="entry name" value="Glycosidases"/>
    <property type="match status" value="1"/>
</dbReference>
<dbReference type="InterPro" id="IPR029018">
    <property type="entry name" value="Hex-like_dom2"/>
</dbReference>
<protein>
    <recommendedName>
        <fullName evidence="3">beta-N-acetylhexosaminidase</fullName>
        <ecNumber evidence="3">3.2.1.52</ecNumber>
    </recommendedName>
    <alternativeName>
        <fullName evidence="6">Beta-N-acetylhexosaminidase</fullName>
    </alternativeName>
    <alternativeName>
        <fullName evidence="7">N-acetyl-beta-glucosaminidase</fullName>
    </alternativeName>
</protein>